<sequence>MKCRYTLLLFVSVLVILLANRGEKCFAEGVPISETYNIPQDVNFKNGIARVIDQDVQELEKLKAPTGGQSESISMTNMHESSYTNDNGKEKSVAKIKQQLNKNGEMLAKLEQKVLSKNDRNAGGQPDTRVQLSMDIPSKGIHKQTSYASDDESPRKRDGKYREYDKKSYDALFPPPVSSYFNVEASPEDMAEYIFFTKDDKSVTQAIEKLIQEGRLDRESALAYLSMIDRELYRLDARYSDPAPGVMNKDIDNSIKFQKNYEPSDFSDIDGSLTELKEMQQILRDKFTKKSNNLDDEDYNSKHIDRIKNILEAKLRLSDSQYNRLLDTLMTPSDYAYAQTMMDEIIYQLAKLMFNQGLFIGGSEAQESLQKFTDFLENEASQGRISRALEKKILDLLITSLSDTLTEHPELMSAAKESFSKYLDGYPSLDSNSIHQKKNDNLKTRRDVTPVKKQQLKADRENKAAVTKRSVKTSGIEDNNAVEKVEN</sequence>
<organism evidence="3 4">
    <name type="scientific">Sipha flava</name>
    <name type="common">yellow sugarcane aphid</name>
    <dbReference type="NCBI Taxonomy" id="143950"/>
    <lineage>
        <taxon>Eukaryota</taxon>
        <taxon>Metazoa</taxon>
        <taxon>Ecdysozoa</taxon>
        <taxon>Arthropoda</taxon>
        <taxon>Hexapoda</taxon>
        <taxon>Insecta</taxon>
        <taxon>Pterygota</taxon>
        <taxon>Neoptera</taxon>
        <taxon>Paraneoptera</taxon>
        <taxon>Hemiptera</taxon>
        <taxon>Sternorrhyncha</taxon>
        <taxon>Aphidomorpha</taxon>
        <taxon>Aphidoidea</taxon>
        <taxon>Aphididae</taxon>
        <taxon>Sipha</taxon>
    </lineage>
</organism>
<dbReference type="OrthoDB" id="6348293at2759"/>
<protein>
    <submittedName>
        <fullName evidence="4">Uncharacterized protein LOC112685161 isoform X1</fullName>
    </submittedName>
</protein>
<dbReference type="GeneID" id="112685161"/>
<keyword evidence="2" id="KW-0732">Signal</keyword>
<feature type="compositionally biased region" description="Polar residues" evidence="1">
    <location>
        <begin position="67"/>
        <end position="86"/>
    </location>
</feature>
<evidence type="ECO:0000313" key="4">
    <source>
        <dbReference type="RefSeq" id="XP_025412735.1"/>
    </source>
</evidence>
<name>A0A8B8FQW4_9HEMI</name>
<feature type="compositionally biased region" description="Basic and acidic residues" evidence="1">
    <location>
        <begin position="152"/>
        <end position="163"/>
    </location>
</feature>
<evidence type="ECO:0000313" key="3">
    <source>
        <dbReference type="Proteomes" id="UP000694846"/>
    </source>
</evidence>
<feature type="region of interest" description="Disordered" evidence="1">
    <location>
        <begin position="115"/>
        <end position="163"/>
    </location>
</feature>
<dbReference type="AlphaFoldDB" id="A0A8B8FQW4"/>
<feature type="compositionally biased region" description="Basic and acidic residues" evidence="1">
    <location>
        <begin position="437"/>
        <end position="463"/>
    </location>
</feature>
<gene>
    <name evidence="4" type="primary">LOC112685161</name>
</gene>
<feature type="region of interest" description="Disordered" evidence="1">
    <location>
        <begin position="63"/>
        <end position="90"/>
    </location>
</feature>
<proteinExistence type="predicted"/>
<feature type="chain" id="PRO_5034289002" evidence="2">
    <location>
        <begin position="23"/>
        <end position="487"/>
    </location>
</feature>
<feature type="region of interest" description="Disordered" evidence="1">
    <location>
        <begin position="430"/>
        <end position="487"/>
    </location>
</feature>
<accession>A0A8B8FQW4</accession>
<feature type="signal peptide" evidence="2">
    <location>
        <begin position="1"/>
        <end position="22"/>
    </location>
</feature>
<reference evidence="4" key="1">
    <citation type="submission" date="2025-08" db="UniProtKB">
        <authorList>
            <consortium name="RefSeq"/>
        </authorList>
    </citation>
    <scope>IDENTIFICATION</scope>
    <source>
        <tissue evidence="4">Whole body</tissue>
    </source>
</reference>
<evidence type="ECO:0000256" key="1">
    <source>
        <dbReference type="SAM" id="MobiDB-lite"/>
    </source>
</evidence>
<dbReference type="RefSeq" id="XP_025412735.1">
    <property type="nucleotide sequence ID" value="XM_025556950.1"/>
</dbReference>
<keyword evidence="3" id="KW-1185">Reference proteome</keyword>
<dbReference type="Proteomes" id="UP000694846">
    <property type="component" value="Unplaced"/>
</dbReference>
<evidence type="ECO:0000256" key="2">
    <source>
        <dbReference type="SAM" id="SignalP"/>
    </source>
</evidence>